<dbReference type="Proteomes" id="UP000789920">
    <property type="component" value="Unassembled WGS sequence"/>
</dbReference>
<accession>A0ACA9LZ54</accession>
<evidence type="ECO:0000313" key="1">
    <source>
        <dbReference type="EMBL" id="CAG8557178.1"/>
    </source>
</evidence>
<gene>
    <name evidence="1" type="ORF">RPERSI_LOCUS4206</name>
</gene>
<feature type="non-terminal residue" evidence="1">
    <location>
        <position position="1"/>
    </location>
</feature>
<sequence>GEIVIAENSRLTIKVYELEQRIHALNFDKNELIHRVEELVNEKDRLETDNNQIHAANKNLTQLNNMLKIVLRNAEDKRDHYHAANIKKFDGFCMLWTQLRLRNYKYDKKASTIKSIFQDEEMHVDYHNGTFDDAIRYCKKDRNRCSKHHPYCRCDFFDLTKICNKCNKSCLEFRTFARVDNNSGPFEFGKLPTSHNVEGFNQHLEEQKKIRIQTIEDIKEQIKPINEIKVKRNRSRGVLLLATSIFMSQNNGKWFEGYDENKVFVFDDFYNHNIEFSTLLTLINNKPHTVQKKDTLYFGNEIVKIENKRKYFSIYNRFDYIIKYKKFRNDDIHPCAFECLCCSVKRIFQKGSYEDFVNLRFDIEFNSDVTLEQIAYIIENHNSIEESNGIRYYNHNFNSQIAKFELIDHRIENDKHVDMIVYPEVRRKLENRLHRTKRKKIQFKGYIENKLDYVIENLDENYDSDISISSLSSNDSETTRRRKKGKTVL</sequence>
<protein>
    <submittedName>
        <fullName evidence="1">27461_t:CDS:1</fullName>
    </submittedName>
</protein>
<dbReference type="EMBL" id="CAJVQC010005680">
    <property type="protein sequence ID" value="CAG8557178.1"/>
    <property type="molecule type" value="Genomic_DNA"/>
</dbReference>
<organism evidence="1 2">
    <name type="scientific">Racocetra persica</name>
    <dbReference type="NCBI Taxonomy" id="160502"/>
    <lineage>
        <taxon>Eukaryota</taxon>
        <taxon>Fungi</taxon>
        <taxon>Fungi incertae sedis</taxon>
        <taxon>Mucoromycota</taxon>
        <taxon>Glomeromycotina</taxon>
        <taxon>Glomeromycetes</taxon>
        <taxon>Diversisporales</taxon>
        <taxon>Gigasporaceae</taxon>
        <taxon>Racocetra</taxon>
    </lineage>
</organism>
<evidence type="ECO:0000313" key="2">
    <source>
        <dbReference type="Proteomes" id="UP000789920"/>
    </source>
</evidence>
<keyword evidence="2" id="KW-1185">Reference proteome</keyword>
<name>A0ACA9LZ54_9GLOM</name>
<proteinExistence type="predicted"/>
<comment type="caution">
    <text evidence="1">The sequence shown here is derived from an EMBL/GenBank/DDBJ whole genome shotgun (WGS) entry which is preliminary data.</text>
</comment>
<reference evidence="1" key="1">
    <citation type="submission" date="2021-06" db="EMBL/GenBank/DDBJ databases">
        <authorList>
            <person name="Kallberg Y."/>
            <person name="Tangrot J."/>
            <person name="Rosling A."/>
        </authorList>
    </citation>
    <scope>NUCLEOTIDE SEQUENCE</scope>
    <source>
        <strain evidence="1">MA461A</strain>
    </source>
</reference>